<organism evidence="2 3">
    <name type="scientific">Algoriphagus halophytocola</name>
    <dbReference type="NCBI Taxonomy" id="2991499"/>
    <lineage>
        <taxon>Bacteria</taxon>
        <taxon>Pseudomonadati</taxon>
        <taxon>Bacteroidota</taxon>
        <taxon>Cytophagia</taxon>
        <taxon>Cytophagales</taxon>
        <taxon>Cyclobacteriaceae</taxon>
        <taxon>Algoriphagus</taxon>
    </lineage>
</organism>
<evidence type="ECO:0000313" key="2">
    <source>
        <dbReference type="EMBL" id="UZD22945.1"/>
    </source>
</evidence>
<feature type="chain" id="PRO_5045229100" evidence="1">
    <location>
        <begin position="22"/>
        <end position="188"/>
    </location>
</feature>
<name>A0ABY6MIS8_9BACT</name>
<protein>
    <submittedName>
        <fullName evidence="2">Outer membrane beta-barrel protein</fullName>
    </submittedName>
</protein>
<gene>
    <name evidence="2" type="ORF">OM944_00320</name>
</gene>
<keyword evidence="3" id="KW-1185">Reference proteome</keyword>
<proteinExistence type="predicted"/>
<evidence type="ECO:0000256" key="1">
    <source>
        <dbReference type="SAM" id="SignalP"/>
    </source>
</evidence>
<dbReference type="RefSeq" id="WP_264809470.1">
    <property type="nucleotide sequence ID" value="NZ_CP110226.1"/>
</dbReference>
<evidence type="ECO:0000313" key="3">
    <source>
        <dbReference type="Proteomes" id="UP001163156"/>
    </source>
</evidence>
<accession>A0ABY6MIS8</accession>
<keyword evidence="1" id="KW-0732">Signal</keyword>
<dbReference type="Proteomes" id="UP001163156">
    <property type="component" value="Chromosome"/>
</dbReference>
<sequence>MKKSLLTLISAAFFSLPIAYSQSFEVGTNEVSLGLGLGSSLGSFTTSGSLPSINLQYERGMWEAGQNGVISLGGFLGFKHYSIDYAYYGFSSKSSINYTIIGLRSAYHYTGLSDKNWDLYGGAMISYSIANVKYKDSTGSIGDNSAFGSTASFSIYAGARYLFNEKFGTFAELGYGVSFLNLGVSMKF</sequence>
<feature type="signal peptide" evidence="1">
    <location>
        <begin position="1"/>
        <end position="21"/>
    </location>
</feature>
<reference evidence="2" key="1">
    <citation type="submission" date="2022-10" db="EMBL/GenBank/DDBJ databases">
        <title>Algoriphagus sp. a novel bacteria isolate from halophytes salicornia europaea.</title>
        <authorList>
            <person name="Peng Y."/>
            <person name="Jiang L."/>
            <person name="Lee J."/>
        </authorList>
    </citation>
    <scope>NUCLEOTIDE SEQUENCE</scope>
    <source>
        <strain evidence="2">TR-M5</strain>
    </source>
</reference>
<dbReference type="EMBL" id="CP110226">
    <property type="protein sequence ID" value="UZD22945.1"/>
    <property type="molecule type" value="Genomic_DNA"/>
</dbReference>